<name>A0A9X9LXC1_GULGU</name>
<proteinExistence type="predicted"/>
<sequence>MNNKHLLNGEMACQPVFLVQEVFDSSKLPKASTRNTPASSLGAPASSLLVPAFFSPLFLGKQAALKDCSASS</sequence>
<dbReference type="Proteomes" id="UP000269945">
    <property type="component" value="Unassembled WGS sequence"/>
</dbReference>
<gene>
    <name evidence="1" type="ORF">BN2614_LOCUS1</name>
</gene>
<accession>A0A9X9LXC1</accession>
<evidence type="ECO:0000313" key="1">
    <source>
        <dbReference type="EMBL" id="VCW98352.1"/>
    </source>
</evidence>
<keyword evidence="2" id="KW-1185">Reference proteome</keyword>
<organism evidence="1 2">
    <name type="scientific">Gulo gulo</name>
    <name type="common">Wolverine</name>
    <name type="synonym">Gluton</name>
    <dbReference type="NCBI Taxonomy" id="48420"/>
    <lineage>
        <taxon>Eukaryota</taxon>
        <taxon>Metazoa</taxon>
        <taxon>Chordata</taxon>
        <taxon>Craniata</taxon>
        <taxon>Vertebrata</taxon>
        <taxon>Euteleostomi</taxon>
        <taxon>Mammalia</taxon>
        <taxon>Eutheria</taxon>
        <taxon>Laurasiatheria</taxon>
        <taxon>Carnivora</taxon>
        <taxon>Caniformia</taxon>
        <taxon>Musteloidea</taxon>
        <taxon>Mustelidae</taxon>
        <taxon>Guloninae</taxon>
        <taxon>Gulo</taxon>
    </lineage>
</organism>
<dbReference type="EMBL" id="CYRY02025272">
    <property type="protein sequence ID" value="VCW98352.1"/>
    <property type="molecule type" value="Genomic_DNA"/>
</dbReference>
<reference evidence="1 2" key="1">
    <citation type="submission" date="2018-10" db="EMBL/GenBank/DDBJ databases">
        <authorList>
            <person name="Ekblom R."/>
            <person name="Jareborg N."/>
        </authorList>
    </citation>
    <scope>NUCLEOTIDE SEQUENCE [LARGE SCALE GENOMIC DNA]</scope>
    <source>
        <tissue evidence="1">Muscle</tissue>
    </source>
</reference>
<comment type="caution">
    <text evidence="1">The sequence shown here is derived from an EMBL/GenBank/DDBJ whole genome shotgun (WGS) entry which is preliminary data.</text>
</comment>
<evidence type="ECO:0000313" key="2">
    <source>
        <dbReference type="Proteomes" id="UP000269945"/>
    </source>
</evidence>
<protein>
    <submittedName>
        <fullName evidence="1">Uncharacterized protein</fullName>
    </submittedName>
</protein>
<dbReference type="AlphaFoldDB" id="A0A9X9LXC1"/>